<evidence type="ECO:0000313" key="1">
    <source>
        <dbReference type="EMBL" id="NYE69243.1"/>
    </source>
</evidence>
<accession>A0A7Y9I2W1</accession>
<dbReference type="RefSeq" id="WP_218871030.1">
    <property type="nucleotide sequence ID" value="NZ_JACCBU010000001.1"/>
</dbReference>
<gene>
    <name evidence="1" type="ORF">BKA15_000572</name>
</gene>
<dbReference type="EMBL" id="JACCBU010000001">
    <property type="protein sequence ID" value="NYE69243.1"/>
    <property type="molecule type" value="Genomic_DNA"/>
</dbReference>
<dbReference type="GO" id="GO:0004519">
    <property type="term" value="F:endonuclease activity"/>
    <property type="evidence" value="ECO:0007669"/>
    <property type="project" value="UniProtKB-KW"/>
</dbReference>
<protein>
    <submittedName>
        <fullName evidence="1">Putative type IV restriction endonuclease</fullName>
    </submittedName>
</protein>
<proteinExistence type="predicted"/>
<dbReference type="AlphaFoldDB" id="A0A7Y9I2W1"/>
<dbReference type="Proteomes" id="UP000569914">
    <property type="component" value="Unassembled WGS sequence"/>
</dbReference>
<reference evidence="1 2" key="1">
    <citation type="submission" date="2020-07" db="EMBL/GenBank/DDBJ databases">
        <title>Sequencing the genomes of 1000 actinobacteria strains.</title>
        <authorList>
            <person name="Klenk H.-P."/>
        </authorList>
    </citation>
    <scope>NUCLEOTIDE SEQUENCE [LARGE SCALE GENOMIC DNA]</scope>
    <source>
        <strain evidence="1 2">DSM 22083</strain>
    </source>
</reference>
<comment type="caution">
    <text evidence="1">The sequence shown here is derived from an EMBL/GenBank/DDBJ whole genome shotgun (WGS) entry which is preliminary data.</text>
</comment>
<keyword evidence="1" id="KW-0378">Hydrolase</keyword>
<keyword evidence="2" id="KW-1185">Reference proteome</keyword>
<organism evidence="1 2">
    <name type="scientific">Microlunatus parietis</name>
    <dbReference type="NCBI Taxonomy" id="682979"/>
    <lineage>
        <taxon>Bacteria</taxon>
        <taxon>Bacillati</taxon>
        <taxon>Actinomycetota</taxon>
        <taxon>Actinomycetes</taxon>
        <taxon>Propionibacteriales</taxon>
        <taxon>Propionibacteriaceae</taxon>
        <taxon>Microlunatus</taxon>
    </lineage>
</organism>
<name>A0A7Y9I2W1_9ACTN</name>
<keyword evidence="1" id="KW-0540">Nuclease</keyword>
<sequence length="79" mass="8224">MSDEGWREFLAADGVADWVVLHGGATAAFRVASLGAAAHLVAALSDVPGLAGSGTVLTITDGRVTVRLTRDLWLLGRHQ</sequence>
<keyword evidence="1" id="KW-0255">Endonuclease</keyword>
<evidence type="ECO:0000313" key="2">
    <source>
        <dbReference type="Proteomes" id="UP000569914"/>
    </source>
</evidence>